<dbReference type="Proteomes" id="UP000593563">
    <property type="component" value="Unassembled WGS sequence"/>
</dbReference>
<dbReference type="Gene3D" id="2.30.42.10">
    <property type="match status" value="1"/>
</dbReference>
<sequence>MIGTSQAISASNIGGIEISERSVNATDVDVTGGRPFAMVDEISEASPAVEDGLQLDDQIIKFGTVEFGDALLPKLPAEAQTNRVHAVSIVVNLGTFYFFILEDNSFK</sequence>
<evidence type="ECO:0008006" key="3">
    <source>
        <dbReference type="Google" id="ProtNLM"/>
    </source>
</evidence>
<dbReference type="GO" id="GO:0005634">
    <property type="term" value="C:nucleus"/>
    <property type="evidence" value="ECO:0007669"/>
    <property type="project" value="TreeGrafter"/>
</dbReference>
<accession>A0A6L5BDA8</accession>
<organism evidence="1 2">
    <name type="scientific">Apium graveolens</name>
    <name type="common">Celery</name>
    <dbReference type="NCBI Taxonomy" id="4045"/>
    <lineage>
        <taxon>Eukaryota</taxon>
        <taxon>Viridiplantae</taxon>
        <taxon>Streptophyta</taxon>
        <taxon>Embryophyta</taxon>
        <taxon>Tracheophyta</taxon>
        <taxon>Spermatophyta</taxon>
        <taxon>Magnoliopsida</taxon>
        <taxon>eudicotyledons</taxon>
        <taxon>Gunneridae</taxon>
        <taxon>Pentapetalae</taxon>
        <taxon>asterids</taxon>
        <taxon>campanulids</taxon>
        <taxon>Apiales</taxon>
        <taxon>Apiaceae</taxon>
        <taxon>Apioideae</taxon>
        <taxon>apioid superclade</taxon>
        <taxon>Apieae</taxon>
        <taxon>Apium</taxon>
    </lineage>
</organism>
<keyword evidence="2" id="KW-1185">Reference proteome</keyword>
<dbReference type="EMBL" id="WRXP01000643">
    <property type="protein sequence ID" value="KAF1002672.1"/>
    <property type="molecule type" value="Genomic_DNA"/>
</dbReference>
<reference evidence="1" key="1">
    <citation type="submission" date="2020-01" db="EMBL/GenBank/DDBJ databases">
        <title>The Celery Genome Sequence Reveals Sequential Paleo-tetraploidization, Resistance Gene Elimination, Karyotype Evolution, and Functional Innovation in Apiales.</title>
        <authorList>
            <person name="Song X."/>
        </authorList>
    </citation>
    <scope>NUCLEOTIDE SEQUENCE</scope>
    <source>
        <tissue evidence="1">Leaf</tissue>
    </source>
</reference>
<protein>
    <recommendedName>
        <fullName evidence="3">PDZ domain-containing protein</fullName>
    </recommendedName>
</protein>
<name>A0A6L5BDA8_APIGR</name>
<dbReference type="PANTHER" id="PTHR12651:SF1">
    <property type="entry name" value="26S PROTEASOME NON-ATPASE REGULATORY SUBUNIT 9"/>
    <property type="match status" value="1"/>
</dbReference>
<evidence type="ECO:0000313" key="2">
    <source>
        <dbReference type="Proteomes" id="UP000593563"/>
    </source>
</evidence>
<dbReference type="InterPro" id="IPR035269">
    <property type="entry name" value="PSMD9"/>
</dbReference>
<comment type="caution">
    <text evidence="1">The sequence shown here is derived from an EMBL/GenBank/DDBJ whole genome shotgun (WGS) entry which is preliminary data.</text>
</comment>
<dbReference type="InterPro" id="IPR036034">
    <property type="entry name" value="PDZ_sf"/>
</dbReference>
<dbReference type="GO" id="GO:0005737">
    <property type="term" value="C:cytoplasm"/>
    <property type="evidence" value="ECO:0007669"/>
    <property type="project" value="TreeGrafter"/>
</dbReference>
<dbReference type="PANTHER" id="PTHR12651">
    <property type="entry name" value="26S PROTEASOME NON-ATPASE REGULATORY SUBUNIT 9"/>
    <property type="match status" value="1"/>
</dbReference>
<dbReference type="AlphaFoldDB" id="A0A6L5BDA8"/>
<proteinExistence type="predicted"/>
<dbReference type="SUPFAM" id="SSF50156">
    <property type="entry name" value="PDZ domain-like"/>
    <property type="match status" value="1"/>
</dbReference>
<gene>
    <name evidence="1" type="ORF">AG4045_021361</name>
</gene>
<evidence type="ECO:0000313" key="1">
    <source>
        <dbReference type="EMBL" id="KAF1002672.1"/>
    </source>
</evidence>
<dbReference type="GO" id="GO:0070682">
    <property type="term" value="P:proteasome regulatory particle assembly"/>
    <property type="evidence" value="ECO:0007669"/>
    <property type="project" value="InterPro"/>
</dbReference>